<sequence length="163" mass="17922">MLRFALVAAALALTAGTAVRAEDKPQATPAVVEGVTVAEFGDIMIKAGYQAKVGVDSDNLPVIDSKASGMNFWVYLYNCEGAEPQKCRRVQFQSSFKTDKAMQDKALEWNNKKVAGRASNDKENTYFDYLIDCGGGVSPANLSQNLERFDTLMAEFTTYIGWR</sequence>
<comment type="caution">
    <text evidence="2">The sequence shown here is derived from an EMBL/GenBank/DDBJ whole genome shotgun (WGS) entry which is preliminary data.</text>
</comment>
<keyword evidence="1" id="KW-0732">Signal</keyword>
<proteinExistence type="predicted"/>
<dbReference type="EMBL" id="JACHGI010000002">
    <property type="protein sequence ID" value="MBB6466056.1"/>
    <property type="molecule type" value="Genomic_DNA"/>
</dbReference>
<dbReference type="Proteomes" id="UP000532373">
    <property type="component" value="Unassembled WGS sequence"/>
</dbReference>
<reference evidence="2 3" key="1">
    <citation type="submission" date="2020-08" db="EMBL/GenBank/DDBJ databases">
        <title>Genomic Encyclopedia of Type Strains, Phase IV (KMG-IV): sequencing the most valuable type-strain genomes for metagenomic binning, comparative biology and taxonomic classification.</title>
        <authorList>
            <person name="Goeker M."/>
        </authorList>
    </citation>
    <scope>NUCLEOTIDE SEQUENCE [LARGE SCALE GENOMIC DNA]</scope>
    <source>
        <strain evidence="2 3">DSM 17454</strain>
    </source>
</reference>
<feature type="chain" id="PRO_5034209674" description="YbjN domain-containing protein" evidence="1">
    <location>
        <begin position="21"/>
        <end position="163"/>
    </location>
</feature>
<evidence type="ECO:0000256" key="1">
    <source>
        <dbReference type="SAM" id="SignalP"/>
    </source>
</evidence>
<dbReference type="AlphaFoldDB" id="A0A8E2BB06"/>
<protein>
    <recommendedName>
        <fullName evidence="4">YbjN domain-containing protein</fullName>
    </recommendedName>
</protein>
<feature type="signal peptide" evidence="1">
    <location>
        <begin position="1"/>
        <end position="20"/>
    </location>
</feature>
<accession>A0A8E2BB06</accession>
<evidence type="ECO:0008006" key="4">
    <source>
        <dbReference type="Google" id="ProtNLM"/>
    </source>
</evidence>
<dbReference type="RefSeq" id="WP_184768488.1">
    <property type="nucleotide sequence ID" value="NZ_JACHGI010000002.1"/>
</dbReference>
<dbReference type="InterPro" id="IPR019660">
    <property type="entry name" value="Put_sensory_transdc_reg_YbjN"/>
</dbReference>
<name>A0A8E2BB06_9HYPH</name>
<gene>
    <name evidence="2" type="ORF">HNQ96_001914</name>
</gene>
<organism evidence="2 3">
    <name type="scientific">Aminobacter carboxidus</name>
    <dbReference type="NCBI Taxonomy" id="376165"/>
    <lineage>
        <taxon>Bacteria</taxon>
        <taxon>Pseudomonadati</taxon>
        <taxon>Pseudomonadota</taxon>
        <taxon>Alphaproteobacteria</taxon>
        <taxon>Hyphomicrobiales</taxon>
        <taxon>Phyllobacteriaceae</taxon>
        <taxon>Aminobacter</taxon>
    </lineage>
</organism>
<dbReference type="Pfam" id="PF10722">
    <property type="entry name" value="YbjN"/>
    <property type="match status" value="1"/>
</dbReference>
<evidence type="ECO:0000313" key="2">
    <source>
        <dbReference type="EMBL" id="MBB6466056.1"/>
    </source>
</evidence>
<evidence type="ECO:0000313" key="3">
    <source>
        <dbReference type="Proteomes" id="UP000532373"/>
    </source>
</evidence>